<dbReference type="HOGENOM" id="CLU_2451285_0_0_5"/>
<proteinExistence type="predicted"/>
<organism evidence="2 3">
    <name type="scientific">Microvirga lotononidis</name>
    <dbReference type="NCBI Taxonomy" id="864069"/>
    <lineage>
        <taxon>Bacteria</taxon>
        <taxon>Pseudomonadati</taxon>
        <taxon>Pseudomonadota</taxon>
        <taxon>Alphaproteobacteria</taxon>
        <taxon>Hyphomicrobiales</taxon>
        <taxon>Methylobacteriaceae</taxon>
        <taxon>Microvirga</taxon>
    </lineage>
</organism>
<evidence type="ECO:0000313" key="2">
    <source>
        <dbReference type="EMBL" id="EIM26013.1"/>
    </source>
</evidence>
<dbReference type="EMBL" id="JH660647">
    <property type="protein sequence ID" value="EIM26013.1"/>
    <property type="molecule type" value="Genomic_DNA"/>
</dbReference>
<keyword evidence="1" id="KW-0812">Transmembrane</keyword>
<evidence type="ECO:0000313" key="3">
    <source>
        <dbReference type="Proteomes" id="UP000003947"/>
    </source>
</evidence>
<accession>I4YPX1</accession>
<dbReference type="PATRIC" id="fig|864069.3.peg.7207"/>
<sequence length="89" mass="9568">MNNFEVPLIVYVAVGTAVCFCKLRDDGRKIYGLSPILTRYIGNENLRLAVEVLVFMLIGCLLSHGLVQPTTAPQAFAAGLAWTGLASGK</sequence>
<dbReference type="AlphaFoldDB" id="I4YPX1"/>
<keyword evidence="1" id="KW-1133">Transmembrane helix</keyword>
<dbReference type="STRING" id="864069.MicloDRAFT_00067430"/>
<feature type="transmembrane region" description="Helical" evidence="1">
    <location>
        <begin position="45"/>
        <end position="67"/>
    </location>
</feature>
<dbReference type="Proteomes" id="UP000003947">
    <property type="component" value="Unassembled WGS sequence"/>
</dbReference>
<name>I4YPX1_9HYPH</name>
<protein>
    <submittedName>
        <fullName evidence="2">Uncharacterized protein</fullName>
    </submittedName>
</protein>
<keyword evidence="3" id="KW-1185">Reference proteome</keyword>
<gene>
    <name evidence="2" type="ORF">MicloDRAFT_00067430</name>
</gene>
<feature type="transmembrane region" description="Helical" evidence="1">
    <location>
        <begin position="6"/>
        <end position="24"/>
    </location>
</feature>
<reference evidence="2 3" key="1">
    <citation type="submission" date="2012-02" db="EMBL/GenBank/DDBJ databases">
        <title>Improved High-Quality Draft sequence of Microvirga sp. WSM3557.</title>
        <authorList>
            <consortium name="US DOE Joint Genome Institute"/>
            <person name="Lucas S."/>
            <person name="Han J."/>
            <person name="Lapidus A."/>
            <person name="Cheng J.-F."/>
            <person name="Goodwin L."/>
            <person name="Pitluck S."/>
            <person name="Peters L."/>
            <person name="Zhang X."/>
            <person name="Detter J.C."/>
            <person name="Han C."/>
            <person name="Tapia R."/>
            <person name="Land M."/>
            <person name="Hauser L."/>
            <person name="Kyrpides N."/>
            <person name="Ivanova N."/>
            <person name="Pagani I."/>
            <person name="Brau L."/>
            <person name="Yates R."/>
            <person name="O'Hara G."/>
            <person name="Rui T."/>
            <person name="Howieson J."/>
            <person name="Reeve W."/>
            <person name="Woyke T."/>
        </authorList>
    </citation>
    <scope>NUCLEOTIDE SEQUENCE [LARGE SCALE GENOMIC DNA]</scope>
    <source>
        <strain evidence="2 3">WSM3557</strain>
    </source>
</reference>
<evidence type="ECO:0000256" key="1">
    <source>
        <dbReference type="SAM" id="Phobius"/>
    </source>
</evidence>
<keyword evidence="1" id="KW-0472">Membrane</keyword>